<keyword evidence="2" id="KW-0732">Signal</keyword>
<feature type="signal peptide" evidence="2">
    <location>
        <begin position="1"/>
        <end position="19"/>
    </location>
</feature>
<dbReference type="AlphaFoldDB" id="A0A9X3X320"/>
<comment type="caution">
    <text evidence="3">The sequence shown here is derived from an EMBL/GenBank/DDBJ whole genome shotgun (WGS) entry which is preliminary data.</text>
</comment>
<evidence type="ECO:0008006" key="5">
    <source>
        <dbReference type="Google" id="ProtNLM"/>
    </source>
</evidence>
<dbReference type="RefSeq" id="WP_272426974.1">
    <property type="nucleotide sequence ID" value="NZ_JAGTJJ010000010.1"/>
</dbReference>
<feature type="compositionally biased region" description="Gly residues" evidence="1">
    <location>
        <begin position="28"/>
        <end position="47"/>
    </location>
</feature>
<evidence type="ECO:0000256" key="2">
    <source>
        <dbReference type="SAM" id="SignalP"/>
    </source>
</evidence>
<protein>
    <recommendedName>
        <fullName evidence="5">Lipoprotein</fullName>
    </recommendedName>
</protein>
<dbReference type="EMBL" id="JAGTJJ010000010">
    <property type="protein sequence ID" value="MDC3982799.1"/>
    <property type="molecule type" value="Genomic_DNA"/>
</dbReference>
<gene>
    <name evidence="3" type="ORF">KEG57_19965</name>
</gene>
<dbReference type="PROSITE" id="PS51257">
    <property type="entry name" value="PROKAR_LIPOPROTEIN"/>
    <property type="match status" value="1"/>
</dbReference>
<feature type="region of interest" description="Disordered" evidence="1">
    <location>
        <begin position="27"/>
        <end position="47"/>
    </location>
</feature>
<sequence length="181" mass="17946">MRQGMLLAATLGAFGLAAACSSPDVQQGNGGNGGNGGHGGSGGQGGGGPAMSLLAEGLVSNDCAPNDGPWLVFNLGTASTCGQAAGLEPQLHFAIYPGNTSMLAAGQSWTFHAAMPTNEVQAWWYANGVGGNSEAPKSASVEVLSVGNDTAQVKYAFVTPNGASHAGQMDVSICTSIPMCG</sequence>
<proteinExistence type="predicted"/>
<organism evidence="3 4">
    <name type="scientific">Polyangium jinanense</name>
    <dbReference type="NCBI Taxonomy" id="2829994"/>
    <lineage>
        <taxon>Bacteria</taxon>
        <taxon>Pseudomonadati</taxon>
        <taxon>Myxococcota</taxon>
        <taxon>Polyangia</taxon>
        <taxon>Polyangiales</taxon>
        <taxon>Polyangiaceae</taxon>
        <taxon>Polyangium</taxon>
    </lineage>
</organism>
<reference evidence="3 4" key="1">
    <citation type="submission" date="2021-04" db="EMBL/GenBank/DDBJ databases">
        <title>Genome analysis of Polyangium sp.</title>
        <authorList>
            <person name="Li Y."/>
            <person name="Wang J."/>
        </authorList>
    </citation>
    <scope>NUCLEOTIDE SEQUENCE [LARGE SCALE GENOMIC DNA]</scope>
    <source>
        <strain evidence="3 4">SDU14</strain>
    </source>
</reference>
<evidence type="ECO:0000256" key="1">
    <source>
        <dbReference type="SAM" id="MobiDB-lite"/>
    </source>
</evidence>
<feature type="chain" id="PRO_5040740720" description="Lipoprotein" evidence="2">
    <location>
        <begin position="20"/>
        <end position="181"/>
    </location>
</feature>
<keyword evidence="4" id="KW-1185">Reference proteome</keyword>
<name>A0A9X3X320_9BACT</name>
<accession>A0A9X3X320</accession>
<evidence type="ECO:0000313" key="4">
    <source>
        <dbReference type="Proteomes" id="UP001151081"/>
    </source>
</evidence>
<dbReference type="Proteomes" id="UP001151081">
    <property type="component" value="Unassembled WGS sequence"/>
</dbReference>
<evidence type="ECO:0000313" key="3">
    <source>
        <dbReference type="EMBL" id="MDC3982799.1"/>
    </source>
</evidence>